<feature type="coiled-coil region" evidence="1">
    <location>
        <begin position="390"/>
        <end position="455"/>
    </location>
</feature>
<feature type="domain" description="C2 NT-type" evidence="3">
    <location>
        <begin position="8"/>
        <end position="143"/>
    </location>
</feature>
<comment type="caution">
    <text evidence="4">The sequence shown here is derived from an EMBL/GenBank/DDBJ whole genome shotgun (WGS) entry which is preliminary data.</text>
</comment>
<feature type="coiled-coil region" evidence="1">
    <location>
        <begin position="480"/>
        <end position="514"/>
    </location>
</feature>
<evidence type="ECO:0000259" key="3">
    <source>
        <dbReference type="PROSITE" id="PS51840"/>
    </source>
</evidence>
<dbReference type="PROSITE" id="PS51840">
    <property type="entry name" value="C2_NT"/>
    <property type="match status" value="1"/>
</dbReference>
<keyword evidence="5" id="KW-1185">Reference proteome</keyword>
<reference evidence="4 5" key="1">
    <citation type="submission" date="2024-12" db="EMBL/GenBank/DDBJ databases">
        <title>The unique morphological basis and parallel evolutionary history of personate flowers in Penstemon.</title>
        <authorList>
            <person name="Depatie T.H."/>
            <person name="Wessinger C.A."/>
        </authorList>
    </citation>
    <scope>NUCLEOTIDE SEQUENCE [LARGE SCALE GENOMIC DNA]</scope>
    <source>
        <strain evidence="4">WTNN_2</strain>
        <tissue evidence="4">Leaf</tissue>
    </source>
</reference>
<feature type="compositionally biased region" description="Basic and acidic residues" evidence="2">
    <location>
        <begin position="148"/>
        <end position="165"/>
    </location>
</feature>
<accession>A0ABD3TTI8</accession>
<dbReference type="PANTHER" id="PTHR47270">
    <property type="entry name" value="PROTEIN MLP1-LIKE"/>
    <property type="match status" value="1"/>
</dbReference>
<evidence type="ECO:0000256" key="1">
    <source>
        <dbReference type="SAM" id="Coils"/>
    </source>
</evidence>
<feature type="coiled-coil region" evidence="1">
    <location>
        <begin position="817"/>
        <end position="997"/>
    </location>
</feature>
<gene>
    <name evidence="4" type="ORF">ACJIZ3_024314</name>
</gene>
<feature type="region of interest" description="Disordered" evidence="2">
    <location>
        <begin position="235"/>
        <end position="260"/>
    </location>
</feature>
<feature type="compositionally biased region" description="Polar residues" evidence="2">
    <location>
        <begin position="166"/>
        <end position="189"/>
    </location>
</feature>
<feature type="coiled-coil region" evidence="1">
    <location>
        <begin position="261"/>
        <end position="295"/>
    </location>
</feature>
<dbReference type="PANTHER" id="PTHR47270:SF3">
    <property type="entry name" value="HYPOTETICAL PROTEIN"/>
    <property type="match status" value="1"/>
</dbReference>
<feature type="coiled-coil region" evidence="1">
    <location>
        <begin position="588"/>
        <end position="664"/>
    </location>
</feature>
<feature type="compositionally biased region" description="Polar residues" evidence="2">
    <location>
        <begin position="197"/>
        <end position="208"/>
    </location>
</feature>
<evidence type="ECO:0000313" key="4">
    <source>
        <dbReference type="EMBL" id="KAL3839723.1"/>
    </source>
</evidence>
<dbReference type="Proteomes" id="UP001634393">
    <property type="component" value="Unassembled WGS sequence"/>
</dbReference>
<evidence type="ECO:0000256" key="2">
    <source>
        <dbReference type="SAM" id="MobiDB-lite"/>
    </source>
</evidence>
<organism evidence="4 5">
    <name type="scientific">Penstemon smallii</name>
    <dbReference type="NCBI Taxonomy" id="265156"/>
    <lineage>
        <taxon>Eukaryota</taxon>
        <taxon>Viridiplantae</taxon>
        <taxon>Streptophyta</taxon>
        <taxon>Embryophyta</taxon>
        <taxon>Tracheophyta</taxon>
        <taxon>Spermatophyta</taxon>
        <taxon>Magnoliopsida</taxon>
        <taxon>eudicotyledons</taxon>
        <taxon>Gunneridae</taxon>
        <taxon>Pentapetalae</taxon>
        <taxon>asterids</taxon>
        <taxon>lamiids</taxon>
        <taxon>Lamiales</taxon>
        <taxon>Plantaginaceae</taxon>
        <taxon>Cheloneae</taxon>
        <taxon>Penstemon</taxon>
    </lineage>
</organism>
<proteinExistence type="predicted"/>
<dbReference type="InterPro" id="IPR019448">
    <property type="entry name" value="NT-C2"/>
</dbReference>
<dbReference type="Pfam" id="PF10358">
    <property type="entry name" value="NT-C2"/>
    <property type="match status" value="1"/>
</dbReference>
<name>A0ABD3TTI8_9LAMI</name>
<keyword evidence="1" id="KW-0175">Coiled coil</keyword>
<dbReference type="EMBL" id="JBJXBP010000003">
    <property type="protein sequence ID" value="KAL3839723.1"/>
    <property type="molecule type" value="Genomic_DNA"/>
</dbReference>
<feature type="coiled-coil region" evidence="1">
    <location>
        <begin position="704"/>
        <end position="792"/>
    </location>
</feature>
<evidence type="ECO:0000313" key="5">
    <source>
        <dbReference type="Proteomes" id="UP001634393"/>
    </source>
</evidence>
<protein>
    <recommendedName>
        <fullName evidence="3">C2 NT-type domain-containing protein</fullName>
    </recommendedName>
</protein>
<sequence length="1016" mass="116575">MFKLQRPSNRPSKSKESLDFKFSNFQALQVPKGWERLFVSLISVETGKTIAKLGKALVKNGTCQWTETLSESFLIFRDDSSKEFEQSLIKIVVSTGSTRSSTLGEATINVAHYTSSRVSAAFSQPPTKCSYGTILQVKIQCLTPRSKIRNEEPKYQTSQEKDTNHDLGSQSNRSDYSNDSQDQATTSRPLKSDSKETSQSASGTNSFGSIDGSIRRELLSRKNAFKSEEYDSNEIQVGGSFDGSQIHDNNSIDNESPLNQFGSSRNLLEAAEDTIEELRAEAKMWERNARKLMIDLDMSKKEFSDLSKNQAGLVIELSASRAEYASMKQESEMVKRELEKLTTKQANQEDPTFQSERLIQMQNVLENEIKYQQDMNANLGQQLKCTQESNIELVSVLQELEETIEKQKVEIENLSSLKLDFKDLENSIAKVQSLEEALRDKCNELENERKSNNELLYKISVKDGEIAGLEAKLSSNVDDENDLIREIESMKEKIRKLEKDCAELTDENLELLIKLKDSSKTDFRKCASFDSMSSENLTNSPSDDSEVTDPYKFQEHEEAKVKSEEKYADIVKELDGTRSEVDLIKASLLSKEEEIELLLRSKTELEIEVSELQQRSSNLEKNVELVLREKNIVSERMENLEREKHELESNLSVSEDEIQKLNVEMDIQIFCLKQKSGEIENQRLETLEECQYLKAENRNLQTSATSLIEDNVKLQNSNLELQRENQEVTKNELDAIQLESESRIRELICQLAGLQKSYDRLMADHERVLKSLANYKKSEEKLKTDINDLELKLTISDYEREQLTKEMGVLKVQLQNISHLQDEISILKCELEQCRLDYEELNAEKVSLSEKILSLNNGMSEFEECKSEKLALEEKLLQMENELAVKEILQTQNSDLQNELNKIKRANTQFQQKIYGLEEEKEECLKKAQSLEQDVESMKGAYDHNLLENEVAGNNNDGKVVAREKYERTKSSFETELRDLRDRYLKMSLKYAEVEAQREDLVMKLKASRSGKRWFG</sequence>
<feature type="region of interest" description="Disordered" evidence="2">
    <location>
        <begin position="148"/>
        <end position="210"/>
    </location>
</feature>
<dbReference type="AlphaFoldDB" id="A0ABD3TTI8"/>
<feature type="compositionally biased region" description="Polar residues" evidence="2">
    <location>
        <begin position="242"/>
        <end position="260"/>
    </location>
</feature>